<dbReference type="Pfam" id="PF06169">
    <property type="entry name" value="DUF982"/>
    <property type="match status" value="1"/>
</dbReference>
<dbReference type="InterPro" id="IPR010385">
    <property type="entry name" value="DUF982"/>
</dbReference>
<dbReference type="RefSeq" id="WP_153352445.1">
    <property type="nucleotide sequence ID" value="NZ_JAYKOO010000003.1"/>
</dbReference>
<evidence type="ECO:0000313" key="1">
    <source>
        <dbReference type="EMBL" id="MQY44927.1"/>
    </source>
</evidence>
<organism evidence="1 2">
    <name type="scientific">Endobacterium cereale</name>
    <dbReference type="NCBI Taxonomy" id="2663029"/>
    <lineage>
        <taxon>Bacteria</taxon>
        <taxon>Pseudomonadati</taxon>
        <taxon>Pseudomonadota</taxon>
        <taxon>Alphaproteobacteria</taxon>
        <taxon>Hyphomicrobiales</taxon>
        <taxon>Rhizobiaceae</taxon>
        <taxon>Endobacterium</taxon>
    </lineage>
</organism>
<sequence length="85" mass="9521">MLDVQISKSQWKKPVCITFGDAGEQLVKGPHDALALMTEQWPFIRGAEFVRARSLCRAALDGRKTVEEARVQFEQAICEARVSSN</sequence>
<name>A0A6A8A525_9HYPH</name>
<dbReference type="Gene3D" id="6.10.250.730">
    <property type="match status" value="1"/>
</dbReference>
<reference evidence="1 2" key="1">
    <citation type="submission" date="2019-11" db="EMBL/GenBank/DDBJ databases">
        <title>Genome analysis of Rhizobacterium cereale a novel genus and species isolated from maize roots in North Spain.</title>
        <authorList>
            <person name="Menendez E."/>
            <person name="Flores-Felix J.D."/>
            <person name="Ramirez-Bahena M.-H."/>
            <person name="Igual J.M."/>
            <person name="Garcia-Fraile P."/>
            <person name="Peix A."/>
            <person name="Velazquez E."/>
        </authorList>
    </citation>
    <scope>NUCLEOTIDE SEQUENCE [LARGE SCALE GENOMIC DNA]</scope>
    <source>
        <strain evidence="1 2">RZME27</strain>
    </source>
</reference>
<keyword evidence="2" id="KW-1185">Reference proteome</keyword>
<dbReference type="EMBL" id="WIXI01000022">
    <property type="protein sequence ID" value="MQY44927.1"/>
    <property type="molecule type" value="Genomic_DNA"/>
</dbReference>
<protein>
    <submittedName>
        <fullName evidence="1">DUF982 domain-containing protein</fullName>
    </submittedName>
</protein>
<evidence type="ECO:0000313" key="2">
    <source>
        <dbReference type="Proteomes" id="UP000435138"/>
    </source>
</evidence>
<accession>A0A6A8A525</accession>
<proteinExistence type="predicted"/>
<dbReference type="AlphaFoldDB" id="A0A6A8A525"/>
<dbReference type="Proteomes" id="UP000435138">
    <property type="component" value="Unassembled WGS sequence"/>
</dbReference>
<gene>
    <name evidence="1" type="ORF">GAO09_02410</name>
</gene>
<comment type="caution">
    <text evidence="1">The sequence shown here is derived from an EMBL/GenBank/DDBJ whole genome shotgun (WGS) entry which is preliminary data.</text>
</comment>